<evidence type="ECO:0000256" key="3">
    <source>
        <dbReference type="ARBA" id="ARBA00022604"/>
    </source>
</evidence>
<keyword evidence="6" id="KW-1185">Reference proteome</keyword>
<keyword evidence="3" id="KW-0341">Growth regulation</keyword>
<dbReference type="Proteomes" id="UP000436088">
    <property type="component" value="Unassembled WGS sequence"/>
</dbReference>
<comment type="caution">
    <text evidence="5">The sequence shown here is derived from an EMBL/GenBank/DDBJ whole genome shotgun (WGS) entry which is preliminary data.</text>
</comment>
<dbReference type="PANTHER" id="PTHR31374:SF183">
    <property type="entry name" value="SAUR-LIKE AUXIN-RESPONSIVE PROTEIN FAMILY"/>
    <property type="match status" value="1"/>
</dbReference>
<dbReference type="PANTHER" id="PTHR31374">
    <property type="entry name" value="AUXIN-INDUCED PROTEIN-LIKE-RELATED"/>
    <property type="match status" value="1"/>
</dbReference>
<sequence>MPNGVGKSQKISHVVRIRHMLKKWRRKADNNRKGQAPFDVPAGHVVVCVGTGLRRYPVRTTYLNHPIFKKLLVQAEEEYGFNNAGPLTIPCSEPFFEEILRLVSRSDSSSNSGRSSFSTFEDFQRRCRLGSKNKRESFSGPQPVFQPAADRSVY</sequence>
<evidence type="ECO:0000256" key="2">
    <source>
        <dbReference type="ARBA" id="ARBA00022473"/>
    </source>
</evidence>
<evidence type="ECO:0000313" key="5">
    <source>
        <dbReference type="EMBL" id="KAE8668161.1"/>
    </source>
</evidence>
<dbReference type="GO" id="GO:0009733">
    <property type="term" value="P:response to auxin"/>
    <property type="evidence" value="ECO:0007669"/>
    <property type="project" value="InterPro"/>
</dbReference>
<dbReference type="InterPro" id="IPR003676">
    <property type="entry name" value="SAUR_fam"/>
</dbReference>
<organism evidence="5 6">
    <name type="scientific">Hibiscus syriacus</name>
    <name type="common">Rose of Sharon</name>
    <dbReference type="NCBI Taxonomy" id="106335"/>
    <lineage>
        <taxon>Eukaryota</taxon>
        <taxon>Viridiplantae</taxon>
        <taxon>Streptophyta</taxon>
        <taxon>Embryophyta</taxon>
        <taxon>Tracheophyta</taxon>
        <taxon>Spermatophyta</taxon>
        <taxon>Magnoliopsida</taxon>
        <taxon>eudicotyledons</taxon>
        <taxon>Gunneridae</taxon>
        <taxon>Pentapetalae</taxon>
        <taxon>rosids</taxon>
        <taxon>malvids</taxon>
        <taxon>Malvales</taxon>
        <taxon>Malvaceae</taxon>
        <taxon>Malvoideae</taxon>
        <taxon>Hibiscus</taxon>
    </lineage>
</organism>
<proteinExistence type="inferred from homology"/>
<feature type="region of interest" description="Disordered" evidence="4">
    <location>
        <begin position="131"/>
        <end position="154"/>
    </location>
</feature>
<reference evidence="5" key="1">
    <citation type="submission" date="2019-09" db="EMBL/GenBank/DDBJ databases">
        <title>Draft genome information of white flower Hibiscus syriacus.</title>
        <authorList>
            <person name="Kim Y.-M."/>
        </authorList>
    </citation>
    <scope>NUCLEOTIDE SEQUENCE [LARGE SCALE GENOMIC DNA]</scope>
    <source>
        <strain evidence="5">YM2019G1</strain>
    </source>
</reference>
<dbReference type="Pfam" id="PF02519">
    <property type="entry name" value="Auxin_inducible"/>
    <property type="match status" value="1"/>
</dbReference>
<gene>
    <name evidence="5" type="ORF">F3Y22_tig00112344pilonHSYRG00103</name>
</gene>
<comment type="similarity">
    <text evidence="1">Belongs to the ARG7 family.</text>
</comment>
<evidence type="ECO:0000256" key="4">
    <source>
        <dbReference type="SAM" id="MobiDB-lite"/>
    </source>
</evidence>
<dbReference type="OrthoDB" id="1624361at2759"/>
<dbReference type="AlphaFoldDB" id="A0A6A2X1A2"/>
<evidence type="ECO:0000256" key="1">
    <source>
        <dbReference type="ARBA" id="ARBA00006974"/>
    </source>
</evidence>
<accession>A0A6A2X1A2</accession>
<dbReference type="EMBL" id="VEPZ02001556">
    <property type="protein sequence ID" value="KAE8668161.1"/>
    <property type="molecule type" value="Genomic_DNA"/>
</dbReference>
<evidence type="ECO:0000313" key="6">
    <source>
        <dbReference type="Proteomes" id="UP000436088"/>
    </source>
</evidence>
<keyword evidence="2" id="KW-0217">Developmental protein</keyword>
<protein>
    <submittedName>
        <fullName evidence="5">C globular stage</fullName>
    </submittedName>
</protein>
<name>A0A6A2X1A2_HIBSY</name>